<dbReference type="InterPro" id="IPR003709">
    <property type="entry name" value="VanY-like_core_dom"/>
</dbReference>
<dbReference type="CDD" id="cd14847">
    <property type="entry name" value="DD-carboxypeptidase_like"/>
    <property type="match status" value="1"/>
</dbReference>
<comment type="caution">
    <text evidence="2">The sequence shown here is derived from an EMBL/GenBank/DDBJ whole genome shotgun (WGS) entry which is preliminary data.</text>
</comment>
<reference evidence="2 3" key="1">
    <citation type="submission" date="2022-01" db="EMBL/GenBank/DDBJ databases">
        <title>Whole genome-based taxonomy of the Shewanellaceae.</title>
        <authorList>
            <person name="Martin-Rodriguez A.J."/>
        </authorList>
    </citation>
    <scope>NUCLEOTIDE SEQUENCE [LARGE SCALE GENOMIC DNA]</scope>
    <source>
        <strain evidence="2 3">DSM 17177</strain>
    </source>
</reference>
<dbReference type="SUPFAM" id="SSF55166">
    <property type="entry name" value="Hedgehog/DD-peptidase"/>
    <property type="match status" value="1"/>
</dbReference>
<sequence>MLISPLALYGFAQDHLKTFSGGRLETDTLAAFNLMQKAAKKEGIHLDTCSTFRDFNAQQAIWDNKAQGLRPILDSNNQTVEINDKSDNEIIDLILRWSALPGTSRHHWGTDLDVFDSRAIKQCQLQLIDSEYHEHGPCYALYQWLQKYASHYGFYFPYQIGLSGVSPEPWHLSYYPLSAKLLKQFDPDQLAHLLAQSHIQLKHALLPRLGPLVNEYVLRVAPCP</sequence>
<accession>A0ABT0LE99</accession>
<dbReference type="InterPro" id="IPR052179">
    <property type="entry name" value="DD-CPase-like"/>
</dbReference>
<dbReference type="RefSeq" id="WP_248940794.1">
    <property type="nucleotide sequence ID" value="NZ_JAKIKS010000050.1"/>
</dbReference>
<dbReference type="Pfam" id="PF02557">
    <property type="entry name" value="VanY"/>
    <property type="match status" value="1"/>
</dbReference>
<protein>
    <submittedName>
        <fullName evidence="2">M15 family metallopeptidase</fullName>
    </submittedName>
</protein>
<dbReference type="PANTHER" id="PTHR34385:SF1">
    <property type="entry name" value="PEPTIDOGLYCAN L-ALANYL-D-GLUTAMATE ENDOPEPTIDASE CWLK"/>
    <property type="match status" value="1"/>
</dbReference>
<keyword evidence="3" id="KW-1185">Reference proteome</keyword>
<dbReference type="PANTHER" id="PTHR34385">
    <property type="entry name" value="D-ALANYL-D-ALANINE CARBOXYPEPTIDASE"/>
    <property type="match status" value="1"/>
</dbReference>
<dbReference type="Gene3D" id="3.30.1380.10">
    <property type="match status" value="1"/>
</dbReference>
<dbReference type="InterPro" id="IPR009045">
    <property type="entry name" value="Zn_M74/Hedgehog-like"/>
</dbReference>
<evidence type="ECO:0000313" key="3">
    <source>
        <dbReference type="Proteomes" id="UP001203423"/>
    </source>
</evidence>
<organism evidence="2 3">
    <name type="scientific">Shewanella surugensis</name>
    <dbReference type="NCBI Taxonomy" id="212020"/>
    <lineage>
        <taxon>Bacteria</taxon>
        <taxon>Pseudomonadati</taxon>
        <taxon>Pseudomonadota</taxon>
        <taxon>Gammaproteobacteria</taxon>
        <taxon>Alteromonadales</taxon>
        <taxon>Shewanellaceae</taxon>
        <taxon>Shewanella</taxon>
    </lineage>
</organism>
<dbReference type="EMBL" id="JAKIKS010000050">
    <property type="protein sequence ID" value="MCL1125481.1"/>
    <property type="molecule type" value="Genomic_DNA"/>
</dbReference>
<gene>
    <name evidence="2" type="ORF">L2764_13580</name>
</gene>
<dbReference type="Proteomes" id="UP001203423">
    <property type="component" value="Unassembled WGS sequence"/>
</dbReference>
<evidence type="ECO:0000313" key="2">
    <source>
        <dbReference type="EMBL" id="MCL1125481.1"/>
    </source>
</evidence>
<evidence type="ECO:0000259" key="1">
    <source>
        <dbReference type="Pfam" id="PF02557"/>
    </source>
</evidence>
<name>A0ABT0LE99_9GAMM</name>
<feature type="domain" description="D-alanyl-D-alanine carboxypeptidase-like core" evidence="1">
    <location>
        <begin position="23"/>
        <end position="176"/>
    </location>
</feature>
<proteinExistence type="predicted"/>